<evidence type="ECO:0000313" key="1">
    <source>
        <dbReference type="EMBL" id="KAH3740823.1"/>
    </source>
</evidence>
<proteinExistence type="predicted"/>
<organism evidence="1 2">
    <name type="scientific">Dreissena polymorpha</name>
    <name type="common">Zebra mussel</name>
    <name type="synonym">Mytilus polymorpha</name>
    <dbReference type="NCBI Taxonomy" id="45954"/>
    <lineage>
        <taxon>Eukaryota</taxon>
        <taxon>Metazoa</taxon>
        <taxon>Spiralia</taxon>
        <taxon>Lophotrochozoa</taxon>
        <taxon>Mollusca</taxon>
        <taxon>Bivalvia</taxon>
        <taxon>Autobranchia</taxon>
        <taxon>Heteroconchia</taxon>
        <taxon>Euheterodonta</taxon>
        <taxon>Imparidentia</taxon>
        <taxon>Neoheterodontei</taxon>
        <taxon>Myida</taxon>
        <taxon>Dreissenoidea</taxon>
        <taxon>Dreissenidae</taxon>
        <taxon>Dreissena</taxon>
    </lineage>
</organism>
<accession>A0A9D4DBL8</accession>
<keyword evidence="2" id="KW-1185">Reference proteome</keyword>
<reference evidence="1" key="1">
    <citation type="journal article" date="2019" name="bioRxiv">
        <title>The Genome of the Zebra Mussel, Dreissena polymorpha: A Resource for Invasive Species Research.</title>
        <authorList>
            <person name="McCartney M.A."/>
            <person name="Auch B."/>
            <person name="Kono T."/>
            <person name="Mallez S."/>
            <person name="Zhang Y."/>
            <person name="Obille A."/>
            <person name="Becker A."/>
            <person name="Abrahante J.E."/>
            <person name="Garbe J."/>
            <person name="Badalamenti J.P."/>
            <person name="Herman A."/>
            <person name="Mangelson H."/>
            <person name="Liachko I."/>
            <person name="Sullivan S."/>
            <person name="Sone E.D."/>
            <person name="Koren S."/>
            <person name="Silverstein K.A.T."/>
            <person name="Beckman K.B."/>
            <person name="Gohl D.M."/>
        </authorList>
    </citation>
    <scope>NUCLEOTIDE SEQUENCE</scope>
    <source>
        <strain evidence="1">Duluth1</strain>
        <tissue evidence="1">Whole animal</tissue>
    </source>
</reference>
<protein>
    <submittedName>
        <fullName evidence="1">Uncharacterized protein</fullName>
    </submittedName>
</protein>
<sequence>MAPKTCIKFQLNNCSRDVEYVMLHVYLNQFSKHTRVIILLNYRSDILHVNLAQKMSLSPTQKPTLTPTQVSTFG</sequence>
<name>A0A9D4DBL8_DREPO</name>
<dbReference type="Proteomes" id="UP000828390">
    <property type="component" value="Unassembled WGS sequence"/>
</dbReference>
<evidence type="ECO:0000313" key="2">
    <source>
        <dbReference type="Proteomes" id="UP000828390"/>
    </source>
</evidence>
<comment type="caution">
    <text evidence="1">The sequence shown here is derived from an EMBL/GenBank/DDBJ whole genome shotgun (WGS) entry which is preliminary data.</text>
</comment>
<reference evidence="1" key="2">
    <citation type="submission" date="2020-11" db="EMBL/GenBank/DDBJ databases">
        <authorList>
            <person name="McCartney M.A."/>
            <person name="Auch B."/>
            <person name="Kono T."/>
            <person name="Mallez S."/>
            <person name="Becker A."/>
            <person name="Gohl D.M."/>
            <person name="Silverstein K.A.T."/>
            <person name="Koren S."/>
            <person name="Bechman K.B."/>
            <person name="Herman A."/>
            <person name="Abrahante J.E."/>
            <person name="Garbe J."/>
        </authorList>
    </citation>
    <scope>NUCLEOTIDE SEQUENCE</scope>
    <source>
        <strain evidence="1">Duluth1</strain>
        <tissue evidence="1">Whole animal</tissue>
    </source>
</reference>
<dbReference type="EMBL" id="JAIWYP010000011">
    <property type="protein sequence ID" value="KAH3740823.1"/>
    <property type="molecule type" value="Genomic_DNA"/>
</dbReference>
<gene>
    <name evidence="1" type="ORF">DPMN_047537</name>
</gene>
<dbReference type="AlphaFoldDB" id="A0A9D4DBL8"/>